<feature type="domain" description="EAL" evidence="1">
    <location>
        <begin position="26"/>
        <end position="250"/>
    </location>
</feature>
<keyword evidence="3" id="KW-1185">Reference proteome</keyword>
<dbReference type="AlphaFoldDB" id="A0AAX0YSN6"/>
<dbReference type="Gene3D" id="3.20.20.450">
    <property type="entry name" value="EAL domain"/>
    <property type="match status" value="1"/>
</dbReference>
<evidence type="ECO:0000259" key="1">
    <source>
        <dbReference type="PROSITE" id="PS50883"/>
    </source>
</evidence>
<proteinExistence type="predicted"/>
<comment type="caution">
    <text evidence="2">The sequence shown here is derived from an EMBL/GenBank/DDBJ whole genome shotgun (WGS) entry which is preliminary data.</text>
</comment>
<dbReference type="InterPro" id="IPR035919">
    <property type="entry name" value="EAL_sf"/>
</dbReference>
<dbReference type="EMBL" id="PYOZ01000010">
    <property type="protein sequence ID" value="PSX43995.1"/>
    <property type="molecule type" value="Genomic_DNA"/>
</dbReference>
<evidence type="ECO:0000313" key="3">
    <source>
        <dbReference type="Proteomes" id="UP000240728"/>
    </source>
</evidence>
<dbReference type="SUPFAM" id="SSF141868">
    <property type="entry name" value="EAL domain-like"/>
    <property type="match status" value="1"/>
</dbReference>
<evidence type="ECO:0000313" key="2">
    <source>
        <dbReference type="EMBL" id="PSX43995.1"/>
    </source>
</evidence>
<dbReference type="Proteomes" id="UP000240728">
    <property type="component" value="Unassembled WGS sequence"/>
</dbReference>
<organism evidence="2 3">
    <name type="scientific">Photobacterium kishitanii</name>
    <dbReference type="NCBI Taxonomy" id="318456"/>
    <lineage>
        <taxon>Bacteria</taxon>
        <taxon>Pseudomonadati</taxon>
        <taxon>Pseudomonadota</taxon>
        <taxon>Gammaproteobacteria</taxon>
        <taxon>Vibrionales</taxon>
        <taxon>Vibrionaceae</taxon>
        <taxon>Photobacterium</taxon>
    </lineage>
</organism>
<sequence length="250" mass="28535">MSNQHNDVQPLSSFMNHLSLMTKATIRDYDEILMNELVSNKLDLITEPVLDLCTNVNVYQQWEMVRKEQLISKIAHLPLMLDTMFRLDCKALDLLTDRIDESSILHCISLRSSTLQHKDFINHISSNKYKSKYKNVVLLLQFNEPYQSNSVCFMSNFTLLKSMFAGVILDGFGNGSASLSLLDLFDFDGIKVHSIFKELIDRPGKSKLLIEIIINELVKDGKTIFSPLVLSDEVKEFYKSIGCQYGVVIV</sequence>
<protein>
    <recommendedName>
        <fullName evidence="1">EAL domain-containing protein</fullName>
    </recommendedName>
</protein>
<accession>A0AAX0YSN6</accession>
<gene>
    <name evidence="2" type="ORF">C0W53_15295</name>
</gene>
<dbReference type="Pfam" id="PF00563">
    <property type="entry name" value="EAL"/>
    <property type="match status" value="1"/>
</dbReference>
<reference evidence="2 3" key="1">
    <citation type="submission" date="2018-01" db="EMBL/GenBank/DDBJ databases">
        <title>Whole genome sequencing of Histamine producing bacteria.</title>
        <authorList>
            <person name="Butler K."/>
        </authorList>
    </citation>
    <scope>NUCLEOTIDE SEQUENCE [LARGE SCALE GENOMIC DNA]</scope>
    <source>
        <strain evidence="2 3">A1-4</strain>
    </source>
</reference>
<name>A0AAX0YSN6_9GAMM</name>
<dbReference type="RefSeq" id="WP_045043173.1">
    <property type="nucleotide sequence ID" value="NZ_JZTB01000014.1"/>
</dbReference>
<dbReference type="InterPro" id="IPR001633">
    <property type="entry name" value="EAL_dom"/>
</dbReference>
<dbReference type="PROSITE" id="PS50883">
    <property type="entry name" value="EAL"/>
    <property type="match status" value="1"/>
</dbReference>